<evidence type="ECO:0000313" key="2">
    <source>
        <dbReference type="EMBL" id="KAF2764951.1"/>
    </source>
</evidence>
<dbReference type="OrthoDB" id="5398515at2759"/>
<feature type="compositionally biased region" description="Basic and acidic residues" evidence="1">
    <location>
        <begin position="337"/>
        <end position="347"/>
    </location>
</feature>
<feature type="region of interest" description="Disordered" evidence="1">
    <location>
        <begin position="281"/>
        <end position="467"/>
    </location>
</feature>
<reference evidence="2" key="1">
    <citation type="journal article" date="2020" name="Stud. Mycol.">
        <title>101 Dothideomycetes genomes: a test case for predicting lifestyles and emergence of pathogens.</title>
        <authorList>
            <person name="Haridas S."/>
            <person name="Albert R."/>
            <person name="Binder M."/>
            <person name="Bloem J."/>
            <person name="Labutti K."/>
            <person name="Salamov A."/>
            <person name="Andreopoulos B."/>
            <person name="Baker S."/>
            <person name="Barry K."/>
            <person name="Bills G."/>
            <person name="Bluhm B."/>
            <person name="Cannon C."/>
            <person name="Castanera R."/>
            <person name="Culley D."/>
            <person name="Daum C."/>
            <person name="Ezra D."/>
            <person name="Gonzalez J."/>
            <person name="Henrissat B."/>
            <person name="Kuo A."/>
            <person name="Liang C."/>
            <person name="Lipzen A."/>
            <person name="Lutzoni F."/>
            <person name="Magnuson J."/>
            <person name="Mondo S."/>
            <person name="Nolan M."/>
            <person name="Ohm R."/>
            <person name="Pangilinan J."/>
            <person name="Park H.-J."/>
            <person name="Ramirez L."/>
            <person name="Alfaro M."/>
            <person name="Sun H."/>
            <person name="Tritt A."/>
            <person name="Yoshinaga Y."/>
            <person name="Zwiers L.-H."/>
            <person name="Turgeon B."/>
            <person name="Goodwin S."/>
            <person name="Spatafora J."/>
            <person name="Crous P."/>
            <person name="Grigoriev I."/>
        </authorList>
    </citation>
    <scope>NUCLEOTIDE SEQUENCE</scope>
    <source>
        <strain evidence="2">CBS 116005</strain>
    </source>
</reference>
<dbReference type="Proteomes" id="UP000799436">
    <property type="component" value="Unassembled WGS sequence"/>
</dbReference>
<organism evidence="2 3">
    <name type="scientific">Teratosphaeria nubilosa</name>
    <dbReference type="NCBI Taxonomy" id="161662"/>
    <lineage>
        <taxon>Eukaryota</taxon>
        <taxon>Fungi</taxon>
        <taxon>Dikarya</taxon>
        <taxon>Ascomycota</taxon>
        <taxon>Pezizomycotina</taxon>
        <taxon>Dothideomycetes</taxon>
        <taxon>Dothideomycetidae</taxon>
        <taxon>Mycosphaerellales</taxon>
        <taxon>Teratosphaeriaceae</taxon>
        <taxon>Teratosphaeria</taxon>
    </lineage>
</organism>
<dbReference type="EMBL" id="ML995905">
    <property type="protein sequence ID" value="KAF2764951.1"/>
    <property type="molecule type" value="Genomic_DNA"/>
</dbReference>
<name>A0A6G1KWD4_9PEZI</name>
<feature type="compositionally biased region" description="Polar residues" evidence="1">
    <location>
        <begin position="116"/>
        <end position="136"/>
    </location>
</feature>
<feature type="compositionally biased region" description="Low complexity" evidence="1">
    <location>
        <begin position="77"/>
        <end position="104"/>
    </location>
</feature>
<feature type="compositionally biased region" description="Basic and acidic residues" evidence="1">
    <location>
        <begin position="254"/>
        <end position="265"/>
    </location>
</feature>
<evidence type="ECO:0000313" key="3">
    <source>
        <dbReference type="Proteomes" id="UP000799436"/>
    </source>
</evidence>
<accession>A0A6G1KWD4</accession>
<proteinExistence type="predicted"/>
<feature type="compositionally biased region" description="Polar residues" evidence="1">
    <location>
        <begin position="430"/>
        <end position="439"/>
    </location>
</feature>
<feature type="compositionally biased region" description="Polar residues" evidence="1">
    <location>
        <begin position="38"/>
        <end position="52"/>
    </location>
</feature>
<evidence type="ECO:0000256" key="1">
    <source>
        <dbReference type="SAM" id="MobiDB-lite"/>
    </source>
</evidence>
<feature type="compositionally biased region" description="Polar residues" evidence="1">
    <location>
        <begin position="291"/>
        <end position="307"/>
    </location>
</feature>
<feature type="region of interest" description="Disordered" evidence="1">
    <location>
        <begin position="1"/>
        <end position="196"/>
    </location>
</feature>
<keyword evidence="3" id="KW-1185">Reference proteome</keyword>
<gene>
    <name evidence="2" type="ORF">EJ03DRAFT_281098</name>
</gene>
<protein>
    <submittedName>
        <fullName evidence="2">Uncharacterized protein</fullName>
    </submittedName>
</protein>
<feature type="region of interest" description="Disordered" evidence="1">
    <location>
        <begin position="229"/>
        <end position="265"/>
    </location>
</feature>
<sequence length="467" mass="51348">MPSTPETTHVLRLNTPPTPLHGARHDKYQPYSPRRSSRATAQRNPYSSQNGERSPRAASQRHTTPPPTLKRTRFARAPTQLSSPPSSPASPARTRRTPPQQQLSKTPRKGLLSSARKATQGATKNSFSDFDNQRPSSLAPATADTASMLPTPSKTPRKRNAAAISSAARVLSFQPNDPNDVMPSPRRIKKHGRFNSASGFDLYDGTMDAPTNSNIPIFTDTNARVPELDQTEDNPFVGPRHVPPKPKRTQRIKAQHEKDMEEAAKRDEGVIFNFRGKKIFRRFSDPEQDRSSSAGTEASFSPGQLGQRSLKRSAGASAARPLTRSSIKPRLLFQSEEQLRKHDQRADDVDEEAVTDIEMSSPGGSKGKMRDLRTPRKGHTRQITPPTTARSTRARKTSSNVPDPIYENEPEPMSVGSDAPVVAAPKTKSKSPFDSWQRTKPSRKRAGDAGEVVGSKRTRRAVLGSPA</sequence>
<dbReference type="AlphaFoldDB" id="A0A6G1KWD4"/>
<feature type="compositionally biased region" description="Polar residues" evidence="1">
    <location>
        <begin position="144"/>
        <end position="154"/>
    </location>
</feature>
<feature type="compositionally biased region" description="Basic residues" evidence="1">
    <location>
        <begin position="242"/>
        <end position="253"/>
    </location>
</feature>